<keyword evidence="2" id="KW-1185">Reference proteome</keyword>
<comment type="caution">
    <text evidence="1">The sequence shown here is derived from an EMBL/GenBank/DDBJ whole genome shotgun (WGS) entry which is preliminary data.</text>
</comment>
<proteinExistence type="predicted"/>
<dbReference type="Proteomes" id="UP000245634">
    <property type="component" value="Unassembled WGS sequence"/>
</dbReference>
<dbReference type="EMBL" id="QGGL01000001">
    <property type="protein sequence ID" value="PWK16165.1"/>
    <property type="molecule type" value="Genomic_DNA"/>
</dbReference>
<organism evidence="1 2">
    <name type="scientific">Tumebacillus permanentifrigoris</name>
    <dbReference type="NCBI Taxonomy" id="378543"/>
    <lineage>
        <taxon>Bacteria</taxon>
        <taxon>Bacillati</taxon>
        <taxon>Bacillota</taxon>
        <taxon>Bacilli</taxon>
        <taxon>Bacillales</taxon>
        <taxon>Alicyclobacillaceae</taxon>
        <taxon>Tumebacillus</taxon>
    </lineage>
</organism>
<dbReference type="OrthoDB" id="2381865at2"/>
<dbReference type="AlphaFoldDB" id="A0A316DDW7"/>
<evidence type="ECO:0000313" key="1">
    <source>
        <dbReference type="EMBL" id="PWK16165.1"/>
    </source>
</evidence>
<dbReference type="RefSeq" id="WP_109685026.1">
    <property type="nucleotide sequence ID" value="NZ_QGGL01000001.1"/>
</dbReference>
<protein>
    <submittedName>
        <fullName evidence="1">Uncharacterized protein</fullName>
    </submittedName>
</protein>
<gene>
    <name evidence="1" type="ORF">C7459_10126</name>
</gene>
<name>A0A316DDW7_9BACL</name>
<reference evidence="1 2" key="1">
    <citation type="submission" date="2018-05" db="EMBL/GenBank/DDBJ databases">
        <title>Genomic Encyclopedia of Type Strains, Phase IV (KMG-IV): sequencing the most valuable type-strain genomes for metagenomic binning, comparative biology and taxonomic classification.</title>
        <authorList>
            <person name="Goeker M."/>
        </authorList>
    </citation>
    <scope>NUCLEOTIDE SEQUENCE [LARGE SCALE GENOMIC DNA]</scope>
    <source>
        <strain evidence="1 2">DSM 18773</strain>
    </source>
</reference>
<sequence length="94" mass="11058">MSDYVDDLEVEIMPDLDLLLLSWTQMVAIEMIAPDEEAQAAKTDLAAKLQTDFHVTDLLLQERTYTHYVVSFRERNKERTMEFEIEEVESIYNL</sequence>
<evidence type="ECO:0000313" key="2">
    <source>
        <dbReference type="Proteomes" id="UP000245634"/>
    </source>
</evidence>
<accession>A0A316DDW7</accession>